<dbReference type="InterPro" id="IPR000424">
    <property type="entry name" value="Primosome_PriB/ssb"/>
</dbReference>
<dbReference type="Pfam" id="PF00436">
    <property type="entry name" value="SSB"/>
    <property type="match status" value="2"/>
</dbReference>
<gene>
    <name evidence="3" type="ORF">RI845_18455</name>
</gene>
<sequence length="224" mass="25230">MTDKTRPIEKPVEKQQQCHVVLAGNLVAKPEIRYRANPVVPIAEFVIATNQSWFDKKTNSFKDWTSYHSCHFEGHDVEKHFLYADKGQLLLIHGALATSNKRQKDFIQIESLSVLGKGIHLGINQLICNATLVSEVKLVTTENNVSLAEFTVTINEPGFVESDHHFKGQKITRLVHLWGKSAEFFANKASINEQILIEGTVSYLSTNKKQHLIEAKKVIICPAL</sequence>
<dbReference type="EMBL" id="CP134146">
    <property type="protein sequence ID" value="WNC68484.1"/>
    <property type="molecule type" value="Genomic_DNA"/>
</dbReference>
<protein>
    <submittedName>
        <fullName evidence="3">Single-stranded DNA-binding protein</fullName>
    </submittedName>
</protein>
<keyword evidence="4" id="KW-1185">Reference proteome</keyword>
<evidence type="ECO:0000256" key="2">
    <source>
        <dbReference type="PROSITE-ProRule" id="PRU00252"/>
    </source>
</evidence>
<dbReference type="PROSITE" id="PS50935">
    <property type="entry name" value="SSB"/>
    <property type="match status" value="2"/>
</dbReference>
<name>A0ABY9TIR2_9GAMM</name>
<dbReference type="Gene3D" id="2.40.50.140">
    <property type="entry name" value="Nucleic acid-binding proteins"/>
    <property type="match status" value="2"/>
</dbReference>
<dbReference type="GO" id="GO:0003677">
    <property type="term" value="F:DNA binding"/>
    <property type="evidence" value="ECO:0007669"/>
    <property type="project" value="UniProtKB-KW"/>
</dbReference>
<proteinExistence type="predicted"/>
<keyword evidence="1 2" id="KW-0238">DNA-binding</keyword>
<dbReference type="InterPro" id="IPR012340">
    <property type="entry name" value="NA-bd_OB-fold"/>
</dbReference>
<reference evidence="4" key="1">
    <citation type="submission" date="2023-09" db="EMBL/GenBank/DDBJ databases">
        <authorList>
            <person name="Li S."/>
            <person name="Li X."/>
            <person name="Zhang C."/>
            <person name="Zhao Z."/>
        </authorList>
    </citation>
    <scope>NUCLEOTIDE SEQUENCE [LARGE SCALE GENOMIC DNA]</scope>
    <source>
        <strain evidence="4">SQ345</strain>
    </source>
</reference>
<dbReference type="RefSeq" id="WP_348387640.1">
    <property type="nucleotide sequence ID" value="NZ_CP134146.1"/>
</dbReference>
<evidence type="ECO:0000313" key="3">
    <source>
        <dbReference type="EMBL" id="WNC68484.1"/>
    </source>
</evidence>
<evidence type="ECO:0000313" key="4">
    <source>
        <dbReference type="Proteomes" id="UP001248581"/>
    </source>
</evidence>
<evidence type="ECO:0000256" key="1">
    <source>
        <dbReference type="ARBA" id="ARBA00023125"/>
    </source>
</evidence>
<dbReference type="SUPFAM" id="SSF50249">
    <property type="entry name" value="Nucleic acid-binding proteins"/>
    <property type="match status" value="2"/>
</dbReference>
<dbReference type="Proteomes" id="UP001248581">
    <property type="component" value="Chromosome"/>
</dbReference>
<organism evidence="3 4">
    <name type="scientific">Thalassotalea nanhaiensis</name>
    <dbReference type="NCBI Taxonomy" id="3065648"/>
    <lineage>
        <taxon>Bacteria</taxon>
        <taxon>Pseudomonadati</taxon>
        <taxon>Pseudomonadota</taxon>
        <taxon>Gammaproteobacteria</taxon>
        <taxon>Alteromonadales</taxon>
        <taxon>Colwelliaceae</taxon>
        <taxon>Thalassotalea</taxon>
    </lineage>
</organism>
<accession>A0ABY9TIR2</accession>